<proteinExistence type="predicted"/>
<evidence type="ECO:0000256" key="1">
    <source>
        <dbReference type="SAM" id="MobiDB-lite"/>
    </source>
</evidence>
<evidence type="ECO:0000313" key="3">
    <source>
        <dbReference type="Proteomes" id="UP000244755"/>
    </source>
</evidence>
<sequence>MRRRCATCAPCATPPWSWTLTSTRRSAPRFWPSCAGWPPTPNGRSTRAATPTRRRPRRSRRPARPKLPRSLPRRHLRSRRSRAQDRRRDNMASGPAGFAGQPGNRLEFL</sequence>
<accession>A0A2R4WHM4</accession>
<keyword evidence="3" id="KW-1185">Reference proteome</keyword>
<dbReference type="EMBL" id="CP028843">
    <property type="protein sequence ID" value="AWB21016.1"/>
    <property type="molecule type" value="Genomic_DNA"/>
</dbReference>
<dbReference type="AlphaFoldDB" id="A0A2R4WHM4"/>
<dbReference type="KEGG" id="mee:DA075_08960"/>
<protein>
    <submittedName>
        <fullName evidence="2">Uncharacterized protein</fullName>
    </submittedName>
</protein>
<feature type="region of interest" description="Disordered" evidence="1">
    <location>
        <begin position="31"/>
        <end position="109"/>
    </location>
</feature>
<name>A0A2R4WHM4_9HYPH</name>
<organism evidence="2 3">
    <name type="scientific">Methylobacterium currus</name>
    <dbReference type="NCBI Taxonomy" id="2051553"/>
    <lineage>
        <taxon>Bacteria</taxon>
        <taxon>Pseudomonadati</taxon>
        <taxon>Pseudomonadota</taxon>
        <taxon>Alphaproteobacteria</taxon>
        <taxon>Hyphomicrobiales</taxon>
        <taxon>Methylobacteriaceae</taxon>
        <taxon>Methylobacterium</taxon>
    </lineage>
</organism>
<feature type="compositionally biased region" description="Basic residues" evidence="1">
    <location>
        <begin position="52"/>
        <end position="81"/>
    </location>
</feature>
<gene>
    <name evidence="2" type="ORF">DA075_08960</name>
</gene>
<evidence type="ECO:0000313" key="2">
    <source>
        <dbReference type="EMBL" id="AWB21016.1"/>
    </source>
</evidence>
<dbReference type="Proteomes" id="UP000244755">
    <property type="component" value="Chromosome 1"/>
</dbReference>
<reference evidence="2 3" key="1">
    <citation type="submission" date="2018-04" db="EMBL/GenBank/DDBJ databases">
        <title>Methylobacterium sp. PR1016A genome.</title>
        <authorList>
            <person name="Park W."/>
        </authorList>
    </citation>
    <scope>NUCLEOTIDE SEQUENCE [LARGE SCALE GENOMIC DNA]</scope>
    <source>
        <strain evidence="2 3">PR1016A</strain>
    </source>
</reference>